<keyword evidence="3" id="KW-1133">Transmembrane helix</keyword>
<gene>
    <name evidence="5" type="ORF">GCM10011487_60690</name>
</gene>
<dbReference type="PROSITE" id="PS50930">
    <property type="entry name" value="HTH_LYTTR"/>
    <property type="match status" value="1"/>
</dbReference>
<proteinExistence type="predicted"/>
<keyword evidence="6" id="KW-1185">Reference proteome</keyword>
<reference evidence="6" key="1">
    <citation type="submission" date="2020-01" db="EMBL/GenBank/DDBJ databases">
        <title>'Steroidobacter agaridevorans' sp. nov., agar-degrading bacteria isolated from rhizosphere soils.</title>
        <authorList>
            <person name="Ikenaga M."/>
            <person name="Kataoka M."/>
            <person name="Murouchi A."/>
            <person name="Katsuragi S."/>
            <person name="Sakai M."/>
        </authorList>
    </citation>
    <scope>NUCLEOTIDE SEQUENCE [LARGE SCALE GENOMIC DNA]</scope>
    <source>
        <strain evidence="6">YU21-B</strain>
    </source>
</reference>
<dbReference type="AlphaFoldDB" id="A0A829YLJ5"/>
<evidence type="ECO:0000256" key="2">
    <source>
        <dbReference type="SAM" id="MobiDB-lite"/>
    </source>
</evidence>
<evidence type="ECO:0000259" key="4">
    <source>
        <dbReference type="PROSITE" id="PS50930"/>
    </source>
</evidence>
<dbReference type="InterPro" id="IPR046947">
    <property type="entry name" value="LytR-like"/>
</dbReference>
<sequence length="288" mass="32101">MSARTLHLPRDAAWPLRSDFKTSLIGWGGFIALLTCYCMAYQVIVDNIPAERASAISITEVFKNWGVWLVTTPVIFATLRKYSTKWHDRAVEFVALVAIVVFLSTAVPVAIDLLTNARDAATSLMIFLPRYVAVVGVVYLVWHVFLRDRRALTESVDVAPAIELEPAPLTPEPEPAAAGQDALLVSKGADQCLILISRIECVSAAGNYVEIVERGQRYLMRATLKQVEDLLPATDFIRIHRCHLVRRDEIERIKTQPSGNGTVQLRGGQALPMSKKHKQALQRYRPAE</sequence>
<feature type="transmembrane region" description="Helical" evidence="3">
    <location>
        <begin position="24"/>
        <end position="45"/>
    </location>
</feature>
<feature type="domain" description="HTH LytTR-type" evidence="4">
    <location>
        <begin position="183"/>
        <end position="283"/>
    </location>
</feature>
<keyword evidence="1" id="KW-0902">Two-component regulatory system</keyword>
<protein>
    <recommendedName>
        <fullName evidence="4">HTH LytTR-type domain-containing protein</fullName>
    </recommendedName>
</protein>
<evidence type="ECO:0000313" key="5">
    <source>
        <dbReference type="EMBL" id="GFE84069.1"/>
    </source>
</evidence>
<dbReference type="SMART" id="SM00850">
    <property type="entry name" value="LytTR"/>
    <property type="match status" value="1"/>
</dbReference>
<evidence type="ECO:0000256" key="3">
    <source>
        <dbReference type="SAM" id="Phobius"/>
    </source>
</evidence>
<name>A0A829YLJ5_9GAMM</name>
<dbReference type="PANTHER" id="PTHR37299">
    <property type="entry name" value="TRANSCRIPTIONAL REGULATOR-RELATED"/>
    <property type="match status" value="1"/>
</dbReference>
<dbReference type="RefSeq" id="WP_161815663.1">
    <property type="nucleotide sequence ID" value="NZ_BLJN01000007.1"/>
</dbReference>
<accession>A0A829YLJ5</accession>
<feature type="transmembrane region" description="Helical" evidence="3">
    <location>
        <begin position="65"/>
        <end position="83"/>
    </location>
</feature>
<dbReference type="GO" id="GO:0003677">
    <property type="term" value="F:DNA binding"/>
    <property type="evidence" value="ECO:0007669"/>
    <property type="project" value="InterPro"/>
</dbReference>
<organism evidence="5 6">
    <name type="scientific">Steroidobacter agaridevorans</name>
    <dbReference type="NCBI Taxonomy" id="2695856"/>
    <lineage>
        <taxon>Bacteria</taxon>
        <taxon>Pseudomonadati</taxon>
        <taxon>Pseudomonadota</taxon>
        <taxon>Gammaproteobacteria</taxon>
        <taxon>Steroidobacterales</taxon>
        <taxon>Steroidobacteraceae</taxon>
        <taxon>Steroidobacter</taxon>
    </lineage>
</organism>
<keyword evidence="3" id="KW-0472">Membrane</keyword>
<dbReference type="Gene3D" id="2.40.50.1020">
    <property type="entry name" value="LytTr DNA-binding domain"/>
    <property type="match status" value="1"/>
</dbReference>
<evidence type="ECO:0000313" key="6">
    <source>
        <dbReference type="Proteomes" id="UP000445000"/>
    </source>
</evidence>
<dbReference type="PANTHER" id="PTHR37299:SF1">
    <property type="entry name" value="STAGE 0 SPORULATION PROTEIN A HOMOLOG"/>
    <property type="match status" value="1"/>
</dbReference>
<feature type="region of interest" description="Disordered" evidence="2">
    <location>
        <begin position="255"/>
        <end position="288"/>
    </location>
</feature>
<dbReference type="EMBL" id="BLJN01000007">
    <property type="protein sequence ID" value="GFE84069.1"/>
    <property type="molecule type" value="Genomic_DNA"/>
</dbReference>
<comment type="caution">
    <text evidence="5">The sequence shown here is derived from an EMBL/GenBank/DDBJ whole genome shotgun (WGS) entry which is preliminary data.</text>
</comment>
<keyword evidence="3" id="KW-0812">Transmembrane</keyword>
<dbReference type="InterPro" id="IPR007492">
    <property type="entry name" value="LytTR_DNA-bd_dom"/>
</dbReference>
<dbReference type="Pfam" id="PF04397">
    <property type="entry name" value="LytTR"/>
    <property type="match status" value="1"/>
</dbReference>
<feature type="transmembrane region" description="Helical" evidence="3">
    <location>
        <begin position="90"/>
        <end position="111"/>
    </location>
</feature>
<feature type="transmembrane region" description="Helical" evidence="3">
    <location>
        <begin position="123"/>
        <end position="142"/>
    </location>
</feature>
<evidence type="ECO:0000256" key="1">
    <source>
        <dbReference type="ARBA" id="ARBA00023012"/>
    </source>
</evidence>
<dbReference type="Proteomes" id="UP000445000">
    <property type="component" value="Unassembled WGS sequence"/>
</dbReference>
<dbReference type="GO" id="GO:0000156">
    <property type="term" value="F:phosphorelay response regulator activity"/>
    <property type="evidence" value="ECO:0007669"/>
    <property type="project" value="InterPro"/>
</dbReference>